<keyword evidence="2" id="KW-1185">Reference proteome</keyword>
<organism evidence="1 2">
    <name type="scientific">Oceanobacillus luteolus</name>
    <dbReference type="NCBI Taxonomy" id="1274358"/>
    <lineage>
        <taxon>Bacteria</taxon>
        <taxon>Bacillati</taxon>
        <taxon>Bacillota</taxon>
        <taxon>Bacilli</taxon>
        <taxon>Bacillales</taxon>
        <taxon>Bacillaceae</taxon>
        <taxon>Oceanobacillus</taxon>
    </lineage>
</organism>
<proteinExistence type="predicted"/>
<comment type="caution">
    <text evidence="1">The sequence shown here is derived from an EMBL/GenBank/DDBJ whole genome shotgun (WGS) entry which is preliminary data.</text>
</comment>
<dbReference type="RefSeq" id="WP_379595928.1">
    <property type="nucleotide sequence ID" value="NZ_JBHUDE010000009.1"/>
</dbReference>
<evidence type="ECO:0000313" key="2">
    <source>
        <dbReference type="Proteomes" id="UP001597221"/>
    </source>
</evidence>
<dbReference type="EMBL" id="JBHUDE010000009">
    <property type="protein sequence ID" value="MFD1606537.1"/>
    <property type="molecule type" value="Genomic_DNA"/>
</dbReference>
<protein>
    <recommendedName>
        <fullName evidence="3">Restriction endonuclease type IV Mrr domain-containing protein</fullName>
    </recommendedName>
</protein>
<gene>
    <name evidence="1" type="ORF">ACFSBH_02515</name>
</gene>
<reference evidence="2" key="1">
    <citation type="journal article" date="2019" name="Int. J. Syst. Evol. Microbiol.">
        <title>The Global Catalogue of Microorganisms (GCM) 10K type strain sequencing project: providing services to taxonomists for standard genome sequencing and annotation.</title>
        <authorList>
            <consortium name="The Broad Institute Genomics Platform"/>
            <consortium name="The Broad Institute Genome Sequencing Center for Infectious Disease"/>
            <person name="Wu L."/>
            <person name="Ma J."/>
        </authorList>
    </citation>
    <scope>NUCLEOTIDE SEQUENCE [LARGE SCALE GENOMIC DNA]</scope>
    <source>
        <strain evidence="2">CGMCC 1.12376</strain>
    </source>
</reference>
<evidence type="ECO:0008006" key="3">
    <source>
        <dbReference type="Google" id="ProtNLM"/>
    </source>
</evidence>
<evidence type="ECO:0000313" key="1">
    <source>
        <dbReference type="EMBL" id="MFD1606537.1"/>
    </source>
</evidence>
<name>A0ABW4HN27_9BACI</name>
<dbReference type="Proteomes" id="UP001597221">
    <property type="component" value="Unassembled WGS sequence"/>
</dbReference>
<accession>A0ABW4HN27</accession>
<sequence>MSKLGSKKEFIFTLYLKKFPQTIENLIGVSIEGVRTEVNYGSKYVDLYAVNRDRKIEVFVENQITPSDKSDHLVEKITPLINNVSEGYLIWIASRFKQNHIDEVKRILRENPQKYINFYAVEIQDEVLHRIEYLNNLYELVVWDSLDSINEIDRILKLVDCHLQMPITHIGKAHIGERWYDFDRDDDIKEYVSVQLCEKIPYYLNLHTQKKHLMNDRTLTIGAGLGEITYFCSALDRSKRAVVGIRFEYSKQDWYHYFKQNMKLLQNNISQNLCFNDKYRTISYYIESDRENIPEVAVQIIEVFERFVLFFSPYTYGKKAKI</sequence>